<gene>
    <name evidence="3" type="ORF">ILUMI_23787</name>
</gene>
<evidence type="ECO:0000313" key="3">
    <source>
        <dbReference type="EMBL" id="KAF2882367.1"/>
    </source>
</evidence>
<keyword evidence="4" id="KW-1185">Reference proteome</keyword>
<feature type="region of interest" description="Disordered" evidence="1">
    <location>
        <begin position="67"/>
        <end position="86"/>
    </location>
</feature>
<organism evidence="3 4">
    <name type="scientific">Ignelater luminosus</name>
    <name type="common">Cucubano</name>
    <name type="synonym">Pyrophorus luminosus</name>
    <dbReference type="NCBI Taxonomy" id="2038154"/>
    <lineage>
        <taxon>Eukaryota</taxon>
        <taxon>Metazoa</taxon>
        <taxon>Ecdysozoa</taxon>
        <taxon>Arthropoda</taxon>
        <taxon>Hexapoda</taxon>
        <taxon>Insecta</taxon>
        <taxon>Pterygota</taxon>
        <taxon>Neoptera</taxon>
        <taxon>Endopterygota</taxon>
        <taxon>Coleoptera</taxon>
        <taxon>Polyphaga</taxon>
        <taxon>Elateriformia</taxon>
        <taxon>Elateroidea</taxon>
        <taxon>Elateridae</taxon>
        <taxon>Agrypninae</taxon>
        <taxon>Pyrophorini</taxon>
        <taxon>Ignelater</taxon>
    </lineage>
</organism>
<accession>A0A8K0CDW5</accession>
<proteinExistence type="predicted"/>
<keyword evidence="2" id="KW-0472">Membrane</keyword>
<evidence type="ECO:0000313" key="4">
    <source>
        <dbReference type="Proteomes" id="UP000801492"/>
    </source>
</evidence>
<keyword evidence="2" id="KW-1133">Transmembrane helix</keyword>
<name>A0A8K0CDW5_IGNLU</name>
<dbReference type="OrthoDB" id="6765889at2759"/>
<evidence type="ECO:0000256" key="1">
    <source>
        <dbReference type="SAM" id="MobiDB-lite"/>
    </source>
</evidence>
<dbReference type="PANTHER" id="PTHR47272:SF1">
    <property type="entry name" value="PIGGYBAC TRANSPOSABLE ELEMENT-DERIVED PROTEIN 3-LIKE"/>
    <property type="match status" value="1"/>
</dbReference>
<keyword evidence="2" id="KW-0812">Transmembrane</keyword>
<dbReference type="PANTHER" id="PTHR47272">
    <property type="entry name" value="DDE_TNP_1_7 DOMAIN-CONTAINING PROTEIN"/>
    <property type="match status" value="1"/>
</dbReference>
<dbReference type="Proteomes" id="UP000801492">
    <property type="component" value="Unassembled WGS sequence"/>
</dbReference>
<sequence>MLIELYRMPLKFKRWYLRIFGYIIDLSVVNAWLLYKRESGKKKPSLKLFRTSIAEAFLVANVTTKRGRSFGGSKEESRYSYTGARR</sequence>
<comment type="caution">
    <text evidence="3">The sequence shown here is derived from an EMBL/GenBank/DDBJ whole genome shotgun (WGS) entry which is preliminary data.</text>
</comment>
<feature type="transmembrane region" description="Helical" evidence="2">
    <location>
        <begin position="15"/>
        <end position="35"/>
    </location>
</feature>
<evidence type="ECO:0000256" key="2">
    <source>
        <dbReference type="SAM" id="Phobius"/>
    </source>
</evidence>
<feature type="non-terminal residue" evidence="3">
    <location>
        <position position="1"/>
    </location>
</feature>
<dbReference type="EMBL" id="VTPC01090620">
    <property type="protein sequence ID" value="KAF2882367.1"/>
    <property type="molecule type" value="Genomic_DNA"/>
</dbReference>
<dbReference type="AlphaFoldDB" id="A0A8K0CDW5"/>
<evidence type="ECO:0008006" key="5">
    <source>
        <dbReference type="Google" id="ProtNLM"/>
    </source>
</evidence>
<reference evidence="3" key="1">
    <citation type="submission" date="2019-08" db="EMBL/GenBank/DDBJ databases">
        <title>The genome of the North American firefly Photinus pyralis.</title>
        <authorList>
            <consortium name="Photinus pyralis genome working group"/>
            <person name="Fallon T.R."/>
            <person name="Sander Lower S.E."/>
            <person name="Weng J.-K."/>
        </authorList>
    </citation>
    <scope>NUCLEOTIDE SEQUENCE</scope>
    <source>
        <strain evidence="3">TRF0915ILg1</strain>
        <tissue evidence="3">Whole body</tissue>
    </source>
</reference>
<protein>
    <recommendedName>
        <fullName evidence="5">PiggyBac transposable element-derived protein domain-containing protein</fullName>
    </recommendedName>
</protein>